<dbReference type="Proteomes" id="UP001732700">
    <property type="component" value="Chromosome 1C"/>
</dbReference>
<protein>
    <submittedName>
        <fullName evidence="1">Uncharacterized protein</fullName>
    </submittedName>
</protein>
<organism evidence="1 2">
    <name type="scientific">Avena sativa</name>
    <name type="common">Oat</name>
    <dbReference type="NCBI Taxonomy" id="4498"/>
    <lineage>
        <taxon>Eukaryota</taxon>
        <taxon>Viridiplantae</taxon>
        <taxon>Streptophyta</taxon>
        <taxon>Embryophyta</taxon>
        <taxon>Tracheophyta</taxon>
        <taxon>Spermatophyta</taxon>
        <taxon>Magnoliopsida</taxon>
        <taxon>Liliopsida</taxon>
        <taxon>Poales</taxon>
        <taxon>Poaceae</taxon>
        <taxon>BOP clade</taxon>
        <taxon>Pooideae</taxon>
        <taxon>Poodae</taxon>
        <taxon>Poeae</taxon>
        <taxon>Poeae Chloroplast Group 1 (Aveneae type)</taxon>
        <taxon>Aveninae</taxon>
        <taxon>Avena</taxon>
    </lineage>
</organism>
<evidence type="ECO:0000313" key="2">
    <source>
        <dbReference type="Proteomes" id="UP001732700"/>
    </source>
</evidence>
<name>A0ACD5TMG4_AVESA</name>
<keyword evidence="2" id="KW-1185">Reference proteome</keyword>
<proteinExistence type="predicted"/>
<reference evidence="1" key="2">
    <citation type="submission" date="2025-09" db="UniProtKB">
        <authorList>
            <consortium name="EnsemblPlants"/>
        </authorList>
    </citation>
    <scope>IDENTIFICATION</scope>
</reference>
<accession>A0ACD5TMG4</accession>
<sequence length="559" mass="61092">MDSLDDKRVYAHTPCCFRNLICAKNDYPVGASLINPEKWTCFLNCILQCVVHTVPLVSKLLKDCHLGPCPSGSDEFCCYCSLRHHAAEAIRLSGNVLYPKKFVNLLKSISEDFRWGGHQDAHEFLRCLLDKLDDYSVAPRLSSEEPSSIVKEVFGGQLKSQLHCPECNHCSDRLESFLDLSLELNQMDTVLDSLESFTKVEVVESFICDGCKSRVDMEKRLKVERAPEVLVIQLKRFESLGSSTSKIQEMVKYQLELDLSPFMSSADTDPQNYDLYGVVEHLGNSSKGHYVCSIRSSETDWYHFNDEKVTKLSEDGVLDSKAYLLFYVKQGSSPWFSTVLEEKDVFLSGYLQELAEKGLNEDGVPVDSDKGSKSGSGSESGSGSDIDEQDSVDDLFGEPAARNEASPSSVGSSEKLQRNANGGTNIPDENKVSCCSSLGGGLSGETQKPTSPPTSPSAENGSVGGLTLLLEDKETVRPQGGSSSQVDGSGSQGGSSKENEGSCCSLLQSSPHKREEDFCPENLALHKDDETMREDDEARGSHDSPAVEIMGSRPEQGSG</sequence>
<evidence type="ECO:0000313" key="1">
    <source>
        <dbReference type="EnsemblPlants" id="AVESA.00010b.r2.1CG0082960.1.CDS"/>
    </source>
</evidence>
<dbReference type="EnsemblPlants" id="AVESA.00010b.r2.1CG0082960.1">
    <property type="protein sequence ID" value="AVESA.00010b.r2.1CG0082960.1.CDS"/>
    <property type="gene ID" value="AVESA.00010b.r2.1CG0082960"/>
</dbReference>
<reference evidence="1" key="1">
    <citation type="submission" date="2021-05" db="EMBL/GenBank/DDBJ databases">
        <authorList>
            <person name="Scholz U."/>
            <person name="Mascher M."/>
            <person name="Fiebig A."/>
        </authorList>
    </citation>
    <scope>NUCLEOTIDE SEQUENCE [LARGE SCALE GENOMIC DNA]</scope>
</reference>